<comment type="caution">
    <text evidence="1">The sequence shown here is derived from an EMBL/GenBank/DDBJ whole genome shotgun (WGS) entry which is preliminary data.</text>
</comment>
<reference evidence="1" key="1">
    <citation type="submission" date="2021-02" db="EMBL/GenBank/DDBJ databases">
        <authorList>
            <person name="Nowell W R."/>
        </authorList>
    </citation>
    <scope>NUCLEOTIDE SEQUENCE</scope>
</reference>
<gene>
    <name evidence="1" type="ORF">SMN809_LOCUS42781</name>
    <name evidence="2" type="ORF">SMN809_LOCUS51748</name>
</gene>
<dbReference type="Proteomes" id="UP000676336">
    <property type="component" value="Unassembled WGS sequence"/>
</dbReference>
<sequence>LHEKNNEMRLQTVVDNISAQLIEIGLLKGFKPVYRAPWGIGTAPGTIKRLSYAGR</sequence>
<dbReference type="AlphaFoldDB" id="A0A8S3A6R7"/>
<evidence type="ECO:0000313" key="3">
    <source>
        <dbReference type="Proteomes" id="UP000676336"/>
    </source>
</evidence>
<organism evidence="1 3">
    <name type="scientific">Rotaria magnacalcarata</name>
    <dbReference type="NCBI Taxonomy" id="392030"/>
    <lineage>
        <taxon>Eukaryota</taxon>
        <taxon>Metazoa</taxon>
        <taxon>Spiralia</taxon>
        <taxon>Gnathifera</taxon>
        <taxon>Rotifera</taxon>
        <taxon>Eurotatoria</taxon>
        <taxon>Bdelloidea</taxon>
        <taxon>Philodinida</taxon>
        <taxon>Philodinidae</taxon>
        <taxon>Rotaria</taxon>
    </lineage>
</organism>
<protein>
    <submittedName>
        <fullName evidence="1">Uncharacterized protein</fullName>
    </submittedName>
</protein>
<name>A0A8S3A6R7_9BILA</name>
<feature type="non-terminal residue" evidence="1">
    <location>
        <position position="1"/>
    </location>
</feature>
<accession>A0A8S3A6R7</accession>
<dbReference type="EMBL" id="CAJOBI010124359">
    <property type="protein sequence ID" value="CAF4693936.1"/>
    <property type="molecule type" value="Genomic_DNA"/>
</dbReference>
<evidence type="ECO:0000313" key="2">
    <source>
        <dbReference type="EMBL" id="CAF4900942.1"/>
    </source>
</evidence>
<evidence type="ECO:0000313" key="1">
    <source>
        <dbReference type="EMBL" id="CAF4693936.1"/>
    </source>
</evidence>
<dbReference type="EMBL" id="CAJOBI010174202">
    <property type="protein sequence ID" value="CAF4900942.1"/>
    <property type="molecule type" value="Genomic_DNA"/>
</dbReference>
<proteinExistence type="predicted"/>